<feature type="domain" description="Fumarylacetoacetase-like C-terminal" evidence="3">
    <location>
        <begin position="10"/>
        <end position="101"/>
    </location>
</feature>
<evidence type="ECO:0000256" key="1">
    <source>
        <dbReference type="ARBA" id="ARBA00010211"/>
    </source>
</evidence>
<dbReference type="Pfam" id="PF01557">
    <property type="entry name" value="FAA_hydrolase"/>
    <property type="match status" value="1"/>
</dbReference>
<reference evidence="4 5" key="1">
    <citation type="submission" date="2019-06" db="EMBL/GenBank/DDBJ databases">
        <authorList>
            <person name="Broberg M."/>
        </authorList>
    </citation>
    <scope>NUCLEOTIDE SEQUENCE [LARGE SCALE GENOMIC DNA]</scope>
</reference>
<name>A0ABY6UIZ5_BIOOC</name>
<dbReference type="PANTHER" id="PTHR11820:SF7">
    <property type="entry name" value="ACYLPYRUVASE FAHD1, MITOCHONDRIAL"/>
    <property type="match status" value="1"/>
</dbReference>
<organism evidence="4 5">
    <name type="scientific">Bionectria ochroleuca</name>
    <name type="common">Gliocladium roseum</name>
    <dbReference type="NCBI Taxonomy" id="29856"/>
    <lineage>
        <taxon>Eukaryota</taxon>
        <taxon>Fungi</taxon>
        <taxon>Dikarya</taxon>
        <taxon>Ascomycota</taxon>
        <taxon>Pezizomycotina</taxon>
        <taxon>Sordariomycetes</taxon>
        <taxon>Hypocreomycetidae</taxon>
        <taxon>Hypocreales</taxon>
        <taxon>Bionectriaceae</taxon>
        <taxon>Clonostachys</taxon>
    </lineage>
</organism>
<proteinExistence type="inferred from homology"/>
<evidence type="ECO:0000259" key="3">
    <source>
        <dbReference type="Pfam" id="PF01557"/>
    </source>
</evidence>
<keyword evidence="2" id="KW-0479">Metal-binding</keyword>
<sequence length="134" mass="14829">MIQCGTPTMKKGLPWTICKGFDTFLSISEFIPKNCIKDTNNIVLELSVNRKVQQRDSTNLMLFPLSRILRDVSHIMALEVGNLIVTGTPKGVGSVVPGDIMIGKIEDEEENEIPKASIIVSVEESASEYVYLET</sequence>
<evidence type="ECO:0000313" key="5">
    <source>
        <dbReference type="Proteomes" id="UP000766486"/>
    </source>
</evidence>
<accession>A0ABY6UIZ5</accession>
<evidence type="ECO:0000313" key="4">
    <source>
        <dbReference type="EMBL" id="VUC31211.1"/>
    </source>
</evidence>
<evidence type="ECO:0000256" key="2">
    <source>
        <dbReference type="ARBA" id="ARBA00022723"/>
    </source>
</evidence>
<dbReference type="PANTHER" id="PTHR11820">
    <property type="entry name" value="ACYLPYRUVASE"/>
    <property type="match status" value="1"/>
</dbReference>
<dbReference type="EMBL" id="CABFNS010000830">
    <property type="protein sequence ID" value="VUC31211.1"/>
    <property type="molecule type" value="Genomic_DNA"/>
</dbReference>
<dbReference type="Gene3D" id="3.90.850.10">
    <property type="entry name" value="Fumarylacetoacetase-like, C-terminal domain"/>
    <property type="match status" value="1"/>
</dbReference>
<gene>
    <name evidence="4" type="ORF">CLO192961_LOCUS300520</name>
</gene>
<dbReference type="SUPFAM" id="SSF56529">
    <property type="entry name" value="FAH"/>
    <property type="match status" value="1"/>
</dbReference>
<comment type="caution">
    <text evidence="4">The sequence shown here is derived from an EMBL/GenBank/DDBJ whole genome shotgun (WGS) entry which is preliminary data.</text>
</comment>
<protein>
    <recommendedName>
        <fullName evidence="3">Fumarylacetoacetase-like C-terminal domain-containing protein</fullName>
    </recommendedName>
</protein>
<dbReference type="InterPro" id="IPR011234">
    <property type="entry name" value="Fumarylacetoacetase-like_C"/>
</dbReference>
<dbReference type="Proteomes" id="UP000766486">
    <property type="component" value="Unassembled WGS sequence"/>
</dbReference>
<comment type="similarity">
    <text evidence="1">Belongs to the FAH family.</text>
</comment>
<dbReference type="InterPro" id="IPR036663">
    <property type="entry name" value="Fumarylacetoacetase_C_sf"/>
</dbReference>
<keyword evidence="5" id="KW-1185">Reference proteome</keyword>